<keyword evidence="2" id="KW-1185">Reference proteome</keyword>
<accession>A0ACB5T5I5</accession>
<evidence type="ECO:0000313" key="2">
    <source>
        <dbReference type="Proteomes" id="UP001165064"/>
    </source>
</evidence>
<name>A0ACB5T5I5_AMBMO</name>
<proteinExistence type="predicted"/>
<protein>
    <submittedName>
        <fullName evidence="1">Unnamed protein product</fullName>
    </submittedName>
</protein>
<organism evidence="1 2">
    <name type="scientific">Ambrosiozyma monospora</name>
    <name type="common">Yeast</name>
    <name type="synonym">Endomycopsis monosporus</name>
    <dbReference type="NCBI Taxonomy" id="43982"/>
    <lineage>
        <taxon>Eukaryota</taxon>
        <taxon>Fungi</taxon>
        <taxon>Dikarya</taxon>
        <taxon>Ascomycota</taxon>
        <taxon>Saccharomycotina</taxon>
        <taxon>Pichiomycetes</taxon>
        <taxon>Pichiales</taxon>
        <taxon>Pichiaceae</taxon>
        <taxon>Ambrosiozyma</taxon>
    </lineage>
</organism>
<dbReference type="EMBL" id="BSXS01003879">
    <property type="protein sequence ID" value="GME82105.1"/>
    <property type="molecule type" value="Genomic_DNA"/>
</dbReference>
<sequence length="737" mass="86096">MKCQSTISVTVDEEKKLFYLKYVEPPVHTHSSTQIVEMVKAKHCSNLHVKIMEDDRFQLELPKQVNWKQFVPKLLELQLHELDPGAMELIHQTYINLIDLKGTTHIFTTSQFLQFLSVYRPVMGLNYAATTAGYMHCNHRFKCQSNISVKVDEEKGLFYLNYLRPPVHGHTSAEVVEIVKVTPRLNCNATIMEDNRFQIDLPSKVNWAKFVPKLKNIESHKLEPNALELIHETFIHLIDSKTTIHIFTISQFLQFLSVYLPFMRFKGTSKTSSYLYCAAEFNCQSMISVRLDKEKRLFSLRYVRPPVHYHSSGEVVKMAKVRLKAKPIENLHVTIIEDERFQLKLPAEVNWKEFVKTLREPQLHELEPVALELIHQTFTNLIELRDTIHIFTTSQFLQFVSVYVPVMKLRCGSRRIGYLTCPYRLKCKSTISMTVDEKKGLFYLKYLKSPIHNHSTAEIVGMARSHLSSKQETLAAKIIEDDRFQIELPSKVNWKEFVPKLREPQFHELEESALDMIHQAYINLIDLKDAIHIFTTSQFLQFLLVYLPVMRLNYTSEVSCCLKCDYRFNCDSKIIVRLDREKGLFSLRYLHPPFHKHSTTEVVEMAKASLRLKPLDYLSANIMEDDRFHIEIPAQAYWREFLKTLKEPQLHGLEPDALELIHQTFNNLINLRNTIHIFTTSQFLQFILIYVPVMKLHCGSKNVFAYLHCPSQFKCMSSISVDIDAEKGLFYLNILKK</sequence>
<gene>
    <name evidence="1" type="ORF">Amon02_000531800</name>
</gene>
<dbReference type="Proteomes" id="UP001165064">
    <property type="component" value="Unassembled WGS sequence"/>
</dbReference>
<reference evidence="1" key="1">
    <citation type="submission" date="2023-04" db="EMBL/GenBank/DDBJ databases">
        <title>Ambrosiozyma monospora NBRC 10751.</title>
        <authorList>
            <person name="Ichikawa N."/>
            <person name="Sato H."/>
            <person name="Tonouchi N."/>
        </authorList>
    </citation>
    <scope>NUCLEOTIDE SEQUENCE</scope>
    <source>
        <strain evidence="1">NBRC 10751</strain>
    </source>
</reference>
<evidence type="ECO:0000313" key="1">
    <source>
        <dbReference type="EMBL" id="GME82105.1"/>
    </source>
</evidence>
<comment type="caution">
    <text evidence="1">The sequence shown here is derived from an EMBL/GenBank/DDBJ whole genome shotgun (WGS) entry which is preliminary data.</text>
</comment>